<dbReference type="GO" id="GO:0055037">
    <property type="term" value="C:recycling endosome"/>
    <property type="evidence" value="ECO:0007669"/>
    <property type="project" value="TreeGrafter"/>
</dbReference>
<dbReference type="PANTHER" id="PTHR11485:SF31">
    <property type="entry name" value="SEROTRANSFERRIN"/>
    <property type="match status" value="1"/>
</dbReference>
<keyword evidence="7" id="KW-0732">Signal</keyword>
<dbReference type="GO" id="GO:0006826">
    <property type="term" value="P:iron ion transport"/>
    <property type="evidence" value="ECO:0007669"/>
    <property type="project" value="UniProtKB-KW"/>
</dbReference>
<feature type="chain" id="PRO_5034341695" evidence="7">
    <location>
        <begin position="20"/>
        <end position="171"/>
    </location>
</feature>
<dbReference type="GO" id="GO:0005886">
    <property type="term" value="C:plasma membrane"/>
    <property type="evidence" value="ECO:0007669"/>
    <property type="project" value="TreeGrafter"/>
</dbReference>
<dbReference type="PRINTS" id="PR00422">
    <property type="entry name" value="TRANSFERRIN"/>
</dbReference>
<dbReference type="GO" id="GO:0005615">
    <property type="term" value="C:extracellular space"/>
    <property type="evidence" value="ECO:0007669"/>
    <property type="project" value="TreeGrafter"/>
</dbReference>
<dbReference type="PANTHER" id="PTHR11485">
    <property type="entry name" value="TRANSFERRIN"/>
    <property type="match status" value="1"/>
</dbReference>
<evidence type="ECO:0000313" key="9">
    <source>
        <dbReference type="Ensembl" id="ENSJJAP00000016907.1"/>
    </source>
</evidence>
<evidence type="ECO:0000256" key="7">
    <source>
        <dbReference type="SAM" id="SignalP"/>
    </source>
</evidence>
<sequence>MRLAVGTLLACAILGLCLAVPDKTVKWCATSDHEASKCASLRDNMKKVLPADGVQVGCVKKASYPDCIKAIVAGEADAMTVDAGWVYEAGLTPNNLKPVAAEFYGTKEKPQTYYLAVAVVKKGTDFQLNQLQDKSKDFQLFSSPHGKDLLFKDSALGFFRVPSRMDYRLYL</sequence>
<keyword evidence="10" id="KW-1185">Reference proteome</keyword>
<dbReference type="Gene3D" id="3.40.190.10">
    <property type="entry name" value="Periplasmic binding protein-like II"/>
    <property type="match status" value="1"/>
</dbReference>
<dbReference type="FunFam" id="3.40.190.10:FF:000056">
    <property type="entry name" value="Lactotransferrin"/>
    <property type="match status" value="1"/>
</dbReference>
<keyword evidence="1" id="KW-0813">Transport</keyword>
<evidence type="ECO:0000256" key="3">
    <source>
        <dbReference type="ARBA" id="ARBA00022723"/>
    </source>
</evidence>
<dbReference type="Pfam" id="PF00405">
    <property type="entry name" value="Transferrin"/>
    <property type="match status" value="1"/>
</dbReference>
<name>A0A8C5KYF1_JACJA</name>
<keyword evidence="2" id="KW-0410">Iron transport</keyword>
<gene>
    <name evidence="9" type="primary">LOC101609496</name>
</gene>
<dbReference type="PROSITE" id="PS51408">
    <property type="entry name" value="TRANSFERRIN_LIKE_4"/>
    <property type="match status" value="1"/>
</dbReference>
<accession>A0A8C5KYF1</accession>
<dbReference type="SUPFAM" id="SSF53850">
    <property type="entry name" value="Periplasmic binding protein-like II"/>
    <property type="match status" value="2"/>
</dbReference>
<dbReference type="GO" id="GO:0046872">
    <property type="term" value="F:metal ion binding"/>
    <property type="evidence" value="ECO:0007669"/>
    <property type="project" value="UniProtKB-KW"/>
</dbReference>
<dbReference type="GO" id="GO:0005769">
    <property type="term" value="C:early endosome"/>
    <property type="evidence" value="ECO:0007669"/>
    <property type="project" value="TreeGrafter"/>
</dbReference>
<dbReference type="InterPro" id="IPR018195">
    <property type="entry name" value="Transferrin_Fe_BS"/>
</dbReference>
<keyword evidence="6" id="KW-0406">Ion transport</keyword>
<dbReference type="PROSITE" id="PS00205">
    <property type="entry name" value="TRANSFERRIN_LIKE_1"/>
    <property type="match status" value="1"/>
</dbReference>
<organism evidence="9 10">
    <name type="scientific">Jaculus jaculus</name>
    <name type="common">Lesser Egyptian jerboa</name>
    <dbReference type="NCBI Taxonomy" id="51337"/>
    <lineage>
        <taxon>Eukaryota</taxon>
        <taxon>Metazoa</taxon>
        <taxon>Chordata</taxon>
        <taxon>Craniata</taxon>
        <taxon>Vertebrata</taxon>
        <taxon>Euteleostomi</taxon>
        <taxon>Mammalia</taxon>
        <taxon>Eutheria</taxon>
        <taxon>Euarchontoglires</taxon>
        <taxon>Glires</taxon>
        <taxon>Rodentia</taxon>
        <taxon>Myomorpha</taxon>
        <taxon>Dipodoidea</taxon>
        <taxon>Dipodidae</taxon>
        <taxon>Dipodinae</taxon>
        <taxon>Jaculus</taxon>
    </lineage>
</organism>
<evidence type="ECO:0000259" key="8">
    <source>
        <dbReference type="PROSITE" id="PS51408"/>
    </source>
</evidence>
<dbReference type="Proteomes" id="UP000694385">
    <property type="component" value="Unassembled WGS sequence"/>
</dbReference>
<evidence type="ECO:0000256" key="5">
    <source>
        <dbReference type="ARBA" id="ARBA00023004"/>
    </source>
</evidence>
<reference evidence="9" key="2">
    <citation type="submission" date="2025-09" db="UniProtKB">
        <authorList>
            <consortium name="Ensembl"/>
        </authorList>
    </citation>
    <scope>IDENTIFICATION</scope>
</reference>
<keyword evidence="5" id="KW-0408">Iron</keyword>
<evidence type="ECO:0000256" key="1">
    <source>
        <dbReference type="ARBA" id="ARBA00022448"/>
    </source>
</evidence>
<reference evidence="9" key="1">
    <citation type="submission" date="2025-08" db="UniProtKB">
        <authorList>
            <consortium name="Ensembl"/>
        </authorList>
    </citation>
    <scope>IDENTIFICATION</scope>
</reference>
<dbReference type="SMART" id="SM00094">
    <property type="entry name" value="TR_FER"/>
    <property type="match status" value="1"/>
</dbReference>
<dbReference type="GeneTree" id="ENSGT00940000154388"/>
<keyword evidence="4" id="KW-0677">Repeat</keyword>
<evidence type="ECO:0000256" key="2">
    <source>
        <dbReference type="ARBA" id="ARBA00022496"/>
    </source>
</evidence>
<dbReference type="Ensembl" id="ENSJJAT00000023422.1">
    <property type="protein sequence ID" value="ENSJJAP00000016907.1"/>
    <property type="gene ID" value="ENSJJAG00000018609.1"/>
</dbReference>
<evidence type="ECO:0000256" key="6">
    <source>
        <dbReference type="ARBA" id="ARBA00023065"/>
    </source>
</evidence>
<protein>
    <submittedName>
        <fullName evidence="9">Serotransferrin</fullName>
    </submittedName>
</protein>
<dbReference type="InterPro" id="IPR001156">
    <property type="entry name" value="Transferrin-like_dom"/>
</dbReference>
<feature type="domain" description="Transferrin-like" evidence="8">
    <location>
        <begin position="25"/>
        <end position="171"/>
    </location>
</feature>
<evidence type="ECO:0000313" key="10">
    <source>
        <dbReference type="Proteomes" id="UP000694385"/>
    </source>
</evidence>
<keyword evidence="3" id="KW-0479">Metal-binding</keyword>
<dbReference type="AlphaFoldDB" id="A0A8C5KYF1"/>
<feature type="signal peptide" evidence="7">
    <location>
        <begin position="1"/>
        <end position="19"/>
    </location>
</feature>
<proteinExistence type="predicted"/>
<dbReference type="GO" id="GO:0019731">
    <property type="term" value="P:antibacterial humoral response"/>
    <property type="evidence" value="ECO:0007669"/>
    <property type="project" value="TreeGrafter"/>
</dbReference>
<evidence type="ECO:0000256" key="4">
    <source>
        <dbReference type="ARBA" id="ARBA00022737"/>
    </source>
</evidence>